<keyword evidence="2" id="KW-0645">Protease</keyword>
<organism evidence="7 8">
    <name type="scientific">Massilimicrobiota timonensis</name>
    <dbReference type="NCBI Taxonomy" id="1776392"/>
    <lineage>
        <taxon>Bacteria</taxon>
        <taxon>Bacillati</taxon>
        <taxon>Bacillota</taxon>
        <taxon>Erysipelotrichia</taxon>
        <taxon>Erysipelotrichales</taxon>
        <taxon>Erysipelotrichaceae</taxon>
        <taxon>Massilimicrobiota</taxon>
    </lineage>
</organism>
<dbReference type="InterPro" id="IPR036764">
    <property type="entry name" value="Peptidase_Prp_sf"/>
</dbReference>
<evidence type="ECO:0000313" key="8">
    <source>
        <dbReference type="Proteomes" id="UP000195305"/>
    </source>
</evidence>
<dbReference type="EMBL" id="NFLJ01000007">
    <property type="protein sequence ID" value="OUQ35548.1"/>
    <property type="molecule type" value="Genomic_DNA"/>
</dbReference>
<dbReference type="Pfam" id="PF04327">
    <property type="entry name" value="Peptidase_Prp"/>
    <property type="match status" value="1"/>
</dbReference>
<comment type="similarity">
    <text evidence="5">Belongs to the Prp family.</text>
</comment>
<evidence type="ECO:0000256" key="1">
    <source>
        <dbReference type="ARBA" id="ARBA00022517"/>
    </source>
</evidence>
<dbReference type="GO" id="GO:0008234">
    <property type="term" value="F:cysteine-type peptidase activity"/>
    <property type="evidence" value="ECO:0007669"/>
    <property type="project" value="UniProtKB-KW"/>
</dbReference>
<dbReference type="AlphaFoldDB" id="A0A1Y4T055"/>
<dbReference type="OrthoDB" id="48998at2"/>
<dbReference type="Proteomes" id="UP000195305">
    <property type="component" value="Unassembled WGS sequence"/>
</dbReference>
<evidence type="ECO:0000256" key="6">
    <source>
        <dbReference type="ARBA" id="ARBA00044538"/>
    </source>
</evidence>
<accession>A0A1Y4T055</accession>
<comment type="caution">
    <text evidence="7">The sequence shown here is derived from an EMBL/GenBank/DDBJ whole genome shotgun (WGS) entry which is preliminary data.</text>
</comment>
<protein>
    <recommendedName>
        <fullName evidence="6">Ribosomal processing cysteine protease Prp</fullName>
    </recommendedName>
</protein>
<dbReference type="Gene3D" id="3.30.70.1490">
    <property type="entry name" value="Cysteine protease Prp"/>
    <property type="match status" value="1"/>
</dbReference>
<dbReference type="InterPro" id="IPR007422">
    <property type="entry name" value="Peptidase_Prp"/>
</dbReference>
<dbReference type="PANTHER" id="PTHR39178:SF1">
    <property type="entry name" value="RIBOSOMAL-PROCESSING CYSTEINE PROTEASE PRP"/>
    <property type="match status" value="1"/>
</dbReference>
<evidence type="ECO:0000256" key="4">
    <source>
        <dbReference type="ARBA" id="ARBA00022807"/>
    </source>
</evidence>
<keyword evidence="8" id="KW-1185">Reference proteome</keyword>
<dbReference type="SUPFAM" id="SSF118010">
    <property type="entry name" value="TM1457-like"/>
    <property type="match status" value="1"/>
</dbReference>
<proteinExistence type="inferred from homology"/>
<dbReference type="PANTHER" id="PTHR39178">
    <property type="entry name" value="HYPOTHETICAL RIBOSOME-ASSOCIATED PROTEIN"/>
    <property type="match status" value="1"/>
</dbReference>
<dbReference type="GO" id="GO:0006508">
    <property type="term" value="P:proteolysis"/>
    <property type="evidence" value="ECO:0007669"/>
    <property type="project" value="UniProtKB-KW"/>
</dbReference>
<dbReference type="RefSeq" id="WP_087357365.1">
    <property type="nucleotide sequence ID" value="NZ_AP031415.1"/>
</dbReference>
<evidence type="ECO:0000313" key="7">
    <source>
        <dbReference type="EMBL" id="OUQ35548.1"/>
    </source>
</evidence>
<evidence type="ECO:0000256" key="2">
    <source>
        <dbReference type="ARBA" id="ARBA00022670"/>
    </source>
</evidence>
<evidence type="ECO:0000256" key="3">
    <source>
        <dbReference type="ARBA" id="ARBA00022801"/>
    </source>
</evidence>
<reference evidence="7 8" key="1">
    <citation type="journal article" date="2018" name="BMC Genomics">
        <title>Whole genome sequencing and function prediction of 133 gut anaerobes isolated from chicken caecum in pure cultures.</title>
        <authorList>
            <person name="Medvecky M."/>
            <person name="Cejkova D."/>
            <person name="Polansky O."/>
            <person name="Karasova D."/>
            <person name="Kubasova T."/>
            <person name="Cizek A."/>
            <person name="Rychlik I."/>
        </authorList>
    </citation>
    <scope>NUCLEOTIDE SEQUENCE [LARGE SCALE GENOMIC DNA]</scope>
    <source>
        <strain evidence="7 8">An13</strain>
    </source>
</reference>
<keyword evidence="3" id="KW-0378">Hydrolase</keyword>
<keyword evidence="4" id="KW-0788">Thiol protease</keyword>
<name>A0A1Y4T055_9FIRM</name>
<gene>
    <name evidence="7" type="ORF">B5E75_03315</name>
</gene>
<keyword evidence="1" id="KW-0690">Ribosome biogenesis</keyword>
<evidence type="ECO:0000256" key="5">
    <source>
        <dbReference type="ARBA" id="ARBA00044503"/>
    </source>
</evidence>
<sequence length="107" mass="11937">MIKAVIKKHNQSIVQVTVSGHAQSAEYGKDLVCAGVSTICVGIANTLVQYQFLLQHLGTIDLKEGLIDIKVHQDNEQIQVVLGTFEVMLKTVEESYSKYMKIEKMEV</sequence>
<dbReference type="GO" id="GO:0042254">
    <property type="term" value="P:ribosome biogenesis"/>
    <property type="evidence" value="ECO:0007669"/>
    <property type="project" value="UniProtKB-KW"/>
</dbReference>
<dbReference type="CDD" id="cd16332">
    <property type="entry name" value="Prp-like"/>
    <property type="match status" value="1"/>
</dbReference>